<evidence type="ECO:0000256" key="1">
    <source>
        <dbReference type="ARBA" id="ARBA00022603"/>
    </source>
</evidence>
<dbReference type="RefSeq" id="WP_285670016.1">
    <property type="nucleotide sequence ID" value="NZ_BSYI01000003.1"/>
</dbReference>
<dbReference type="Pfam" id="PF08242">
    <property type="entry name" value="Methyltransf_12"/>
    <property type="match status" value="1"/>
</dbReference>
<proteinExistence type="predicted"/>
<evidence type="ECO:0000256" key="2">
    <source>
        <dbReference type="ARBA" id="ARBA00022679"/>
    </source>
</evidence>
<dbReference type="Gene3D" id="3.40.50.150">
    <property type="entry name" value="Vaccinia Virus protein VP39"/>
    <property type="match status" value="1"/>
</dbReference>
<comment type="caution">
    <text evidence="5">The sequence shown here is derived from an EMBL/GenBank/DDBJ whole genome shotgun (WGS) entry which is preliminary data.</text>
</comment>
<keyword evidence="2" id="KW-0808">Transferase</keyword>
<dbReference type="GO" id="GO:0008168">
    <property type="term" value="F:methyltransferase activity"/>
    <property type="evidence" value="ECO:0007669"/>
    <property type="project" value="UniProtKB-KW"/>
</dbReference>
<evidence type="ECO:0000313" key="6">
    <source>
        <dbReference type="Proteomes" id="UP001239909"/>
    </source>
</evidence>
<dbReference type="InterPro" id="IPR013217">
    <property type="entry name" value="Methyltransf_12"/>
</dbReference>
<keyword evidence="3" id="KW-0949">S-adenosyl-L-methionine</keyword>
<evidence type="ECO:0000259" key="4">
    <source>
        <dbReference type="Pfam" id="PF08242"/>
    </source>
</evidence>
<protein>
    <submittedName>
        <fullName evidence="5">Class I SAM-dependent methyltransferase</fullName>
    </submittedName>
</protein>
<sequence length="284" mass="29705">MARHGSGTGSSGPDIDTLARTFEAAYRAEAGGDLDAAVAAYRAALALDPEDRGGALLRLAAMGLAPTPDRAPPAYVATLFDENAEEFDTRLVDDLGYRVPEQLAASVAEQGLPAAARALDLGCGTGLVGRAVRGMVGHLTGVDLSAEMLLQAKRRQIYDRLMLGDVVAALEAIAARGEPPADLILGADLLIYIGRVEPLFEAAAAVLAPGGLLAVSTETLRRPPPGTWRWRVGEGSRFSHAPDYVADAARGAGLSVERLEPITVRQQADHPVPGHLLLARRPGA</sequence>
<keyword evidence="1 5" id="KW-0489">Methyltransferase</keyword>
<gene>
    <name evidence="5" type="ORF">LNKW23_05660</name>
</gene>
<evidence type="ECO:0000313" key="5">
    <source>
        <dbReference type="EMBL" id="GMG81353.1"/>
    </source>
</evidence>
<reference evidence="5 6" key="1">
    <citation type="submission" date="2023-04" db="EMBL/GenBank/DDBJ databases">
        <title>Marinoamorphus aggregata gen. nov., sp. Nov., isolate from tissue of brittle star Ophioplocus japonicus.</title>
        <authorList>
            <person name="Kawano K."/>
            <person name="Sawayama S."/>
            <person name="Nakagawa S."/>
        </authorList>
    </citation>
    <scope>NUCLEOTIDE SEQUENCE [LARGE SCALE GENOMIC DNA]</scope>
    <source>
        <strain evidence="5 6">NKW23</strain>
    </source>
</reference>
<dbReference type="GO" id="GO:0032259">
    <property type="term" value="P:methylation"/>
    <property type="evidence" value="ECO:0007669"/>
    <property type="project" value="UniProtKB-KW"/>
</dbReference>
<feature type="domain" description="Methyltransferase type 12" evidence="4">
    <location>
        <begin position="119"/>
        <end position="213"/>
    </location>
</feature>
<dbReference type="PANTHER" id="PTHR43464:SF19">
    <property type="entry name" value="UBIQUINONE BIOSYNTHESIS O-METHYLTRANSFERASE, MITOCHONDRIAL"/>
    <property type="match status" value="1"/>
</dbReference>
<dbReference type="EMBL" id="BSYI01000003">
    <property type="protein sequence ID" value="GMG81353.1"/>
    <property type="molecule type" value="Genomic_DNA"/>
</dbReference>
<keyword evidence="6" id="KW-1185">Reference proteome</keyword>
<organism evidence="5 6">
    <name type="scientific">Paralimibaculum aggregatum</name>
    <dbReference type="NCBI Taxonomy" id="3036245"/>
    <lineage>
        <taxon>Bacteria</taxon>
        <taxon>Pseudomonadati</taxon>
        <taxon>Pseudomonadota</taxon>
        <taxon>Alphaproteobacteria</taxon>
        <taxon>Rhodobacterales</taxon>
        <taxon>Paracoccaceae</taxon>
        <taxon>Paralimibaculum</taxon>
    </lineage>
</organism>
<dbReference type="InterPro" id="IPR029063">
    <property type="entry name" value="SAM-dependent_MTases_sf"/>
</dbReference>
<evidence type="ECO:0000256" key="3">
    <source>
        <dbReference type="ARBA" id="ARBA00022691"/>
    </source>
</evidence>
<name>A0ABQ6LKN8_9RHOB</name>
<dbReference type="Proteomes" id="UP001239909">
    <property type="component" value="Unassembled WGS sequence"/>
</dbReference>
<dbReference type="SUPFAM" id="SSF53335">
    <property type="entry name" value="S-adenosyl-L-methionine-dependent methyltransferases"/>
    <property type="match status" value="1"/>
</dbReference>
<accession>A0ABQ6LKN8</accession>
<dbReference type="PANTHER" id="PTHR43464">
    <property type="entry name" value="METHYLTRANSFERASE"/>
    <property type="match status" value="1"/>
</dbReference>
<dbReference type="CDD" id="cd02440">
    <property type="entry name" value="AdoMet_MTases"/>
    <property type="match status" value="1"/>
</dbReference>